<feature type="domain" description="CAP-Gly" evidence="5">
    <location>
        <begin position="141"/>
        <end position="188"/>
    </location>
</feature>
<dbReference type="SMART" id="SM01052">
    <property type="entry name" value="CAP_GLY"/>
    <property type="match status" value="1"/>
</dbReference>
<dbReference type="InterPro" id="IPR000938">
    <property type="entry name" value="CAP-Gly_domain"/>
</dbReference>
<dbReference type="GO" id="GO:0051010">
    <property type="term" value="F:microtubule plus-end binding"/>
    <property type="evidence" value="ECO:0007669"/>
    <property type="project" value="TreeGrafter"/>
</dbReference>
<dbReference type="SUPFAM" id="SSF74924">
    <property type="entry name" value="Cap-Gly domain"/>
    <property type="match status" value="1"/>
</dbReference>
<protein>
    <submittedName>
        <fullName evidence="8">CAP-Gly domain-containing protein</fullName>
    </submittedName>
</protein>
<evidence type="ECO:0000256" key="1">
    <source>
        <dbReference type="ARBA" id="ARBA00004496"/>
    </source>
</evidence>
<dbReference type="PANTHER" id="PTHR18916">
    <property type="entry name" value="DYNACTIN 1-RELATED MICROTUBULE-BINDING"/>
    <property type="match status" value="1"/>
</dbReference>
<dbReference type="InterPro" id="IPR036859">
    <property type="entry name" value="CAP-Gly_dom_sf"/>
</dbReference>
<dbReference type="AlphaFoldDB" id="A0A0N4V106"/>
<reference evidence="6 7" key="2">
    <citation type="submission" date="2018-10" db="EMBL/GenBank/DDBJ databases">
        <authorList>
            <consortium name="Pathogen Informatics"/>
        </authorList>
    </citation>
    <scope>NUCLEOTIDE SEQUENCE [LARGE SCALE GENOMIC DNA]</scope>
</reference>
<dbReference type="GO" id="GO:0005938">
    <property type="term" value="C:cell cortex"/>
    <property type="evidence" value="ECO:0007669"/>
    <property type="project" value="TreeGrafter"/>
</dbReference>
<dbReference type="OrthoDB" id="5295208at2759"/>
<dbReference type="InterPro" id="IPR045172">
    <property type="entry name" value="TBCB_Ubl"/>
</dbReference>
<dbReference type="GO" id="GO:0007023">
    <property type="term" value="P:post-chaperonin tubulin folding pathway"/>
    <property type="evidence" value="ECO:0007669"/>
    <property type="project" value="InterPro"/>
</dbReference>
<reference evidence="8" key="1">
    <citation type="submission" date="2017-02" db="UniProtKB">
        <authorList>
            <consortium name="WormBaseParasite"/>
        </authorList>
    </citation>
    <scope>IDENTIFICATION</scope>
</reference>
<dbReference type="GO" id="GO:0035371">
    <property type="term" value="C:microtubule plus-end"/>
    <property type="evidence" value="ECO:0007669"/>
    <property type="project" value="TreeGrafter"/>
</dbReference>
<evidence type="ECO:0000313" key="8">
    <source>
        <dbReference type="WBParaSite" id="EVEC_0000361601-mRNA-1"/>
    </source>
</evidence>
<keyword evidence="2" id="KW-0963">Cytoplasm</keyword>
<dbReference type="GO" id="GO:0005634">
    <property type="term" value="C:nucleus"/>
    <property type="evidence" value="ECO:0007669"/>
    <property type="project" value="TreeGrafter"/>
</dbReference>
<proteinExistence type="inferred from homology"/>
<dbReference type="STRING" id="51028.A0A0N4V106"/>
<comment type="similarity">
    <text evidence="4">Belongs to the TBCB family.</text>
</comment>
<dbReference type="PANTHER" id="PTHR18916:SF85">
    <property type="entry name" value="TUBULIN-FOLDING COFACTOR B"/>
    <property type="match status" value="1"/>
</dbReference>
<dbReference type="CDD" id="cd01789">
    <property type="entry name" value="Ubl_TBCB"/>
    <property type="match status" value="1"/>
</dbReference>
<keyword evidence="7" id="KW-1185">Reference proteome</keyword>
<evidence type="ECO:0000256" key="2">
    <source>
        <dbReference type="ARBA" id="ARBA00022490"/>
    </source>
</evidence>
<evidence type="ECO:0000256" key="4">
    <source>
        <dbReference type="ARBA" id="ARBA00025779"/>
    </source>
</evidence>
<sequence length="201" mass="23060">MTTFELKITAPSNEYPYVKRFSSEMKISELKEKLQLIVGTPKENMKLELRNKSGNPICALTDEQQTLASLKMADGMEVYVKDMFGNSGLNSFPPVEKYVLPDEKYNERAESVRTWRKREQLLSKANMEEESEKIAKSIKQGDRCVVHLQNQPSKNGTVSYVGTTQFKPGWYFSCQEKYGGFVRPRDVQVIQPANDVEMEEI</sequence>
<dbReference type="InterPro" id="IPR000626">
    <property type="entry name" value="Ubiquitin-like_dom"/>
</dbReference>
<dbReference type="EMBL" id="UXUI01007564">
    <property type="protein sequence ID" value="VDD88181.1"/>
    <property type="molecule type" value="Genomic_DNA"/>
</dbReference>
<dbReference type="WBParaSite" id="EVEC_0000361601-mRNA-1">
    <property type="protein sequence ID" value="EVEC_0000361601-mRNA-1"/>
    <property type="gene ID" value="EVEC_0000361601"/>
</dbReference>
<dbReference type="Gene3D" id="3.10.20.90">
    <property type="entry name" value="Phosphatidylinositol 3-kinase Catalytic Subunit, Chain A, domain 1"/>
    <property type="match status" value="1"/>
</dbReference>
<evidence type="ECO:0000313" key="7">
    <source>
        <dbReference type="Proteomes" id="UP000274131"/>
    </source>
</evidence>
<name>A0A0N4V106_ENTVE</name>
<dbReference type="GO" id="GO:0043014">
    <property type="term" value="F:alpha-tubulin binding"/>
    <property type="evidence" value="ECO:0007669"/>
    <property type="project" value="InterPro"/>
</dbReference>
<dbReference type="Proteomes" id="UP000274131">
    <property type="component" value="Unassembled WGS sequence"/>
</dbReference>
<dbReference type="GO" id="GO:0031122">
    <property type="term" value="P:cytoplasmic microtubule organization"/>
    <property type="evidence" value="ECO:0007669"/>
    <property type="project" value="TreeGrafter"/>
</dbReference>
<organism evidence="8">
    <name type="scientific">Enterobius vermicularis</name>
    <name type="common">Human pinworm</name>
    <dbReference type="NCBI Taxonomy" id="51028"/>
    <lineage>
        <taxon>Eukaryota</taxon>
        <taxon>Metazoa</taxon>
        <taxon>Ecdysozoa</taxon>
        <taxon>Nematoda</taxon>
        <taxon>Chromadorea</taxon>
        <taxon>Rhabditida</taxon>
        <taxon>Spirurina</taxon>
        <taxon>Oxyuridomorpha</taxon>
        <taxon>Oxyuroidea</taxon>
        <taxon>Oxyuridae</taxon>
        <taxon>Enterobius</taxon>
    </lineage>
</organism>
<keyword evidence="3" id="KW-0143">Chaperone</keyword>
<accession>A0A0N4V106</accession>
<dbReference type="GO" id="GO:0007021">
    <property type="term" value="P:tubulin complex assembly"/>
    <property type="evidence" value="ECO:0007669"/>
    <property type="project" value="InterPro"/>
</dbReference>
<evidence type="ECO:0000259" key="5">
    <source>
        <dbReference type="SMART" id="SM01052"/>
    </source>
</evidence>
<dbReference type="Gene3D" id="2.30.30.190">
    <property type="entry name" value="CAP Gly-rich-like domain"/>
    <property type="match status" value="1"/>
</dbReference>
<gene>
    <name evidence="6" type="ORF">EVEC_LOCUS3324</name>
</gene>
<comment type="subcellular location">
    <subcellularLocation>
        <location evidence="1">Cytoplasm</location>
    </subcellularLocation>
</comment>
<evidence type="ECO:0000313" key="6">
    <source>
        <dbReference type="EMBL" id="VDD88181.1"/>
    </source>
</evidence>
<dbReference type="SUPFAM" id="SSF54236">
    <property type="entry name" value="Ubiquitin-like"/>
    <property type="match status" value="1"/>
</dbReference>
<evidence type="ECO:0000256" key="3">
    <source>
        <dbReference type="ARBA" id="ARBA00023186"/>
    </source>
</evidence>
<dbReference type="Pfam" id="PF14560">
    <property type="entry name" value="Ubiquitin_2"/>
    <property type="match status" value="1"/>
</dbReference>
<dbReference type="InterPro" id="IPR029071">
    <property type="entry name" value="Ubiquitin-like_domsf"/>
</dbReference>